<organism evidence="12">
    <name type="scientific">Micromonas pusilla</name>
    <name type="common">Picoplanktonic green alga</name>
    <name type="synonym">Chromulina pusilla</name>
    <dbReference type="NCBI Taxonomy" id="38833"/>
    <lineage>
        <taxon>Eukaryota</taxon>
        <taxon>Viridiplantae</taxon>
        <taxon>Chlorophyta</taxon>
        <taxon>Mamiellophyceae</taxon>
        <taxon>Mamiellales</taxon>
        <taxon>Mamiellaceae</taxon>
        <taxon>Micromonas</taxon>
    </lineage>
</organism>
<evidence type="ECO:0000256" key="1">
    <source>
        <dbReference type="ARBA" id="ARBA00004167"/>
    </source>
</evidence>
<evidence type="ECO:0000256" key="9">
    <source>
        <dbReference type="ARBA" id="ARBA00023136"/>
    </source>
</evidence>
<evidence type="ECO:0000256" key="6">
    <source>
        <dbReference type="ARBA" id="ARBA00022781"/>
    </source>
</evidence>
<comment type="function">
    <text evidence="10">F(1)F(0) ATP synthase produces ATP from ADP in the presence of a proton or sodium gradient. F-type ATPases consist of two structural domains, F(1) containing the extramembraneous catalytic core and F(0) containing the membrane proton channel, linked together by a central stalk and a peripheral stalk. During catalysis, ATP synthesis in the catalytic domain of F(1) is coupled via a rotary mechanism of the central stalk subunits to proton translocation.</text>
</comment>
<keyword evidence="3 11" id="KW-0813">Transport</keyword>
<dbReference type="CDD" id="cd06503">
    <property type="entry name" value="ATP-synt_Fo_b"/>
    <property type="match status" value="1"/>
</dbReference>
<comment type="similarity">
    <text evidence="2 11">Belongs to the ATPase B chain family.</text>
</comment>
<dbReference type="GO" id="GO:0015986">
    <property type="term" value="P:proton motive force-driven ATP synthesis"/>
    <property type="evidence" value="ECO:0007669"/>
    <property type="project" value="InterPro"/>
</dbReference>
<evidence type="ECO:0008006" key="13">
    <source>
        <dbReference type="Google" id="ProtNLM"/>
    </source>
</evidence>
<evidence type="ECO:0000256" key="2">
    <source>
        <dbReference type="ARBA" id="ARBA00005513"/>
    </source>
</evidence>
<dbReference type="GO" id="GO:0046961">
    <property type="term" value="F:proton-transporting ATPase activity, rotational mechanism"/>
    <property type="evidence" value="ECO:0007669"/>
    <property type="project" value="TreeGrafter"/>
</dbReference>
<evidence type="ECO:0000256" key="11">
    <source>
        <dbReference type="RuleBase" id="RU003848"/>
    </source>
</evidence>
<protein>
    <recommendedName>
        <fullName evidence="13">H+-or Na+-translocating f-type, v-type and A-type ATPase superfamily</fullName>
    </recommendedName>
</protein>
<dbReference type="OMA" id="HALMATP"/>
<dbReference type="AlphaFoldDB" id="A0A7R9XYZ0"/>
<sequence length="220" mass="23142">MMAALAAISPLRCPFTSGVHLPAIRKSGRVRATAPRLNVEARATKSQDGAQEFSKVFRPAVGSAVANALVVLPSFAGEPGKIFDFNLTLPIIASEFLLLMVILDKTVFGPVGKALDDRDELIRTQLAAVGDNSSAVADLIAEKENLISAARAEVAREVAATKSKIDADIAAASTKAKADVDKQIASALTKLDSAKSESAAQVETMSKELSDQIIKKVVEV</sequence>
<keyword evidence="7" id="KW-1133">Transmembrane helix</keyword>
<dbReference type="InterPro" id="IPR002146">
    <property type="entry name" value="ATP_synth_b/b'su_bac/chlpt"/>
</dbReference>
<accession>A0A7R9XYZ0</accession>
<keyword evidence="8 11" id="KW-0406">Ion transport</keyword>
<dbReference type="GO" id="GO:0045259">
    <property type="term" value="C:proton-transporting ATP synthase complex"/>
    <property type="evidence" value="ECO:0007669"/>
    <property type="project" value="UniProtKB-KW"/>
</dbReference>
<evidence type="ECO:0000256" key="4">
    <source>
        <dbReference type="ARBA" id="ARBA00022547"/>
    </source>
</evidence>
<keyword evidence="4 11" id="KW-0138">CF(0)</keyword>
<dbReference type="PANTHER" id="PTHR33445">
    <property type="entry name" value="ATP SYNTHASE SUBUNIT B', CHLOROPLASTIC"/>
    <property type="match status" value="1"/>
</dbReference>
<keyword evidence="9" id="KW-0472">Membrane</keyword>
<dbReference type="Pfam" id="PF00430">
    <property type="entry name" value="ATP-synt_B"/>
    <property type="match status" value="1"/>
</dbReference>
<comment type="subcellular location">
    <subcellularLocation>
        <location evidence="1">Membrane</location>
        <topology evidence="1">Single-pass membrane protein</topology>
    </subcellularLocation>
</comment>
<keyword evidence="5 11" id="KW-0812">Transmembrane</keyword>
<gene>
    <name evidence="12" type="ORF">MPUS1402_LOCUS4869</name>
</gene>
<proteinExistence type="inferred from homology"/>
<dbReference type="PANTHER" id="PTHR33445:SF2">
    <property type="entry name" value="ATP SYNTHASE SUBUNIT B', CHLOROPLASTIC"/>
    <property type="match status" value="1"/>
</dbReference>
<reference evidence="12" key="1">
    <citation type="submission" date="2021-01" db="EMBL/GenBank/DDBJ databases">
        <authorList>
            <person name="Corre E."/>
            <person name="Pelletier E."/>
            <person name="Niang G."/>
            <person name="Scheremetjew M."/>
            <person name="Finn R."/>
            <person name="Kale V."/>
            <person name="Holt S."/>
            <person name="Cochrane G."/>
            <person name="Meng A."/>
            <person name="Brown T."/>
            <person name="Cohen L."/>
        </authorList>
    </citation>
    <scope>NUCLEOTIDE SEQUENCE</scope>
    <source>
        <strain evidence="12">RCC1614</strain>
    </source>
</reference>
<dbReference type="InterPro" id="IPR050059">
    <property type="entry name" value="ATP_synthase_B_chain"/>
</dbReference>
<evidence type="ECO:0000256" key="5">
    <source>
        <dbReference type="ARBA" id="ARBA00022692"/>
    </source>
</evidence>
<evidence type="ECO:0000313" key="12">
    <source>
        <dbReference type="EMBL" id="CAD8235777.1"/>
    </source>
</evidence>
<evidence type="ECO:0000256" key="7">
    <source>
        <dbReference type="ARBA" id="ARBA00022989"/>
    </source>
</evidence>
<dbReference type="HAMAP" id="MF_01398">
    <property type="entry name" value="ATP_synth_b_bprime"/>
    <property type="match status" value="1"/>
</dbReference>
<evidence type="ECO:0000256" key="3">
    <source>
        <dbReference type="ARBA" id="ARBA00022448"/>
    </source>
</evidence>
<keyword evidence="6 11" id="KW-0375">Hydrogen ion transport</keyword>
<evidence type="ECO:0000256" key="8">
    <source>
        <dbReference type="ARBA" id="ARBA00023065"/>
    </source>
</evidence>
<evidence type="ECO:0000256" key="10">
    <source>
        <dbReference type="ARBA" id="ARBA00025198"/>
    </source>
</evidence>
<dbReference type="EMBL" id="HBDY01006520">
    <property type="protein sequence ID" value="CAD8235777.1"/>
    <property type="molecule type" value="Transcribed_RNA"/>
</dbReference>
<name>A0A7R9XYZ0_MICPS</name>